<reference evidence="1" key="4">
    <citation type="submission" date="2019-03" db="UniProtKB">
        <authorList>
            <consortium name="EnsemblPlants"/>
        </authorList>
    </citation>
    <scope>IDENTIFICATION</scope>
</reference>
<dbReference type="EnsemblPlants" id="AET7Gv21026000.12">
    <property type="protein sequence ID" value="AET7Gv21026000.12"/>
    <property type="gene ID" value="AET7Gv21026000"/>
</dbReference>
<dbReference type="STRING" id="200361.A0A453SQ78"/>
<reference evidence="2" key="2">
    <citation type="journal article" date="2017" name="Nat. Plants">
        <title>The Aegilops tauschii genome reveals multiple impacts of transposons.</title>
        <authorList>
            <person name="Zhao G."/>
            <person name="Zou C."/>
            <person name="Li K."/>
            <person name="Wang K."/>
            <person name="Li T."/>
            <person name="Gao L."/>
            <person name="Zhang X."/>
            <person name="Wang H."/>
            <person name="Yang Z."/>
            <person name="Liu X."/>
            <person name="Jiang W."/>
            <person name="Mao L."/>
            <person name="Kong X."/>
            <person name="Jiao Y."/>
            <person name="Jia J."/>
        </authorList>
    </citation>
    <scope>NUCLEOTIDE SEQUENCE [LARGE SCALE GENOMIC DNA]</scope>
    <source>
        <strain evidence="2">cv. AL8/78</strain>
    </source>
</reference>
<dbReference type="GO" id="GO:0051787">
    <property type="term" value="F:misfolded protein binding"/>
    <property type="evidence" value="ECO:0007669"/>
    <property type="project" value="TreeGrafter"/>
</dbReference>
<dbReference type="GO" id="GO:0036503">
    <property type="term" value="P:ERAD pathway"/>
    <property type="evidence" value="ECO:0007669"/>
    <property type="project" value="TreeGrafter"/>
</dbReference>
<reference evidence="1" key="5">
    <citation type="journal article" date="2021" name="G3 (Bethesda)">
        <title>Aegilops tauschii genome assembly Aet v5.0 features greater sequence contiguity and improved annotation.</title>
        <authorList>
            <person name="Wang L."/>
            <person name="Zhu T."/>
            <person name="Rodriguez J.C."/>
            <person name="Deal K.R."/>
            <person name="Dubcovsky J."/>
            <person name="McGuire P.E."/>
            <person name="Lux T."/>
            <person name="Spannagl M."/>
            <person name="Mayer K.F.X."/>
            <person name="Baldrich P."/>
            <person name="Meyers B.C."/>
            <person name="Huo N."/>
            <person name="Gu Y.Q."/>
            <person name="Zhou H."/>
            <person name="Devos K.M."/>
            <person name="Bennetzen J.L."/>
            <person name="Unver T."/>
            <person name="Budak H."/>
            <person name="Gulick P.J."/>
            <person name="Galiba G."/>
            <person name="Kalapos B."/>
            <person name="Nelson D.R."/>
            <person name="Li P."/>
            <person name="You F.M."/>
            <person name="Luo M.C."/>
            <person name="Dvorak J."/>
        </authorList>
    </citation>
    <scope>NUCLEOTIDE SEQUENCE [LARGE SCALE GENOMIC DNA]</scope>
    <source>
        <strain evidence="1">cv. AL8/78</strain>
    </source>
</reference>
<dbReference type="Proteomes" id="UP000015105">
    <property type="component" value="Chromosome 7D"/>
</dbReference>
<accession>A0A453SQ78</accession>
<proteinExistence type="predicted"/>
<reference evidence="1" key="3">
    <citation type="journal article" date="2017" name="Nature">
        <title>Genome sequence of the progenitor of the wheat D genome Aegilops tauschii.</title>
        <authorList>
            <person name="Luo M.C."/>
            <person name="Gu Y.Q."/>
            <person name="Puiu D."/>
            <person name="Wang H."/>
            <person name="Twardziok S.O."/>
            <person name="Deal K.R."/>
            <person name="Huo N."/>
            <person name="Zhu T."/>
            <person name="Wang L."/>
            <person name="Wang Y."/>
            <person name="McGuire P.E."/>
            <person name="Liu S."/>
            <person name="Long H."/>
            <person name="Ramasamy R.K."/>
            <person name="Rodriguez J.C."/>
            <person name="Van S.L."/>
            <person name="Yuan L."/>
            <person name="Wang Z."/>
            <person name="Xia Z."/>
            <person name="Xiao L."/>
            <person name="Anderson O.D."/>
            <person name="Ouyang S."/>
            <person name="Liang Y."/>
            <person name="Zimin A.V."/>
            <person name="Pertea G."/>
            <person name="Qi P."/>
            <person name="Bennetzen J.L."/>
            <person name="Dai X."/>
            <person name="Dawson M.W."/>
            <person name="Muller H.G."/>
            <person name="Kugler K."/>
            <person name="Rivarola-Duarte L."/>
            <person name="Spannagl M."/>
            <person name="Mayer K.F.X."/>
            <person name="Lu F.H."/>
            <person name="Bevan M.W."/>
            <person name="Leroy P."/>
            <person name="Li P."/>
            <person name="You F.M."/>
            <person name="Sun Q."/>
            <person name="Liu Z."/>
            <person name="Lyons E."/>
            <person name="Wicker T."/>
            <person name="Salzberg S.L."/>
            <person name="Devos K.M."/>
            <person name="Dvorak J."/>
        </authorList>
    </citation>
    <scope>NUCLEOTIDE SEQUENCE [LARGE SCALE GENOMIC DNA]</scope>
    <source>
        <strain evidence="1">cv. AL8/78</strain>
    </source>
</reference>
<dbReference type="Gramene" id="AET7Gv21026000.12">
    <property type="protein sequence ID" value="AET7Gv21026000.12"/>
    <property type="gene ID" value="AET7Gv21026000"/>
</dbReference>
<organism evidence="1 2">
    <name type="scientific">Aegilops tauschii subsp. strangulata</name>
    <name type="common">Goatgrass</name>
    <dbReference type="NCBI Taxonomy" id="200361"/>
    <lineage>
        <taxon>Eukaryota</taxon>
        <taxon>Viridiplantae</taxon>
        <taxon>Streptophyta</taxon>
        <taxon>Embryophyta</taxon>
        <taxon>Tracheophyta</taxon>
        <taxon>Spermatophyta</taxon>
        <taxon>Magnoliopsida</taxon>
        <taxon>Liliopsida</taxon>
        <taxon>Poales</taxon>
        <taxon>Poaceae</taxon>
        <taxon>BOP clade</taxon>
        <taxon>Pooideae</taxon>
        <taxon>Triticodae</taxon>
        <taxon>Triticeae</taxon>
        <taxon>Triticinae</taxon>
        <taxon>Aegilops</taxon>
    </lineage>
</organism>
<reference evidence="2" key="1">
    <citation type="journal article" date="2014" name="Science">
        <title>Ancient hybridizations among the ancestral genomes of bread wheat.</title>
        <authorList>
            <consortium name="International Wheat Genome Sequencing Consortium,"/>
            <person name="Marcussen T."/>
            <person name="Sandve S.R."/>
            <person name="Heier L."/>
            <person name="Spannagl M."/>
            <person name="Pfeifer M."/>
            <person name="Jakobsen K.S."/>
            <person name="Wulff B.B."/>
            <person name="Steuernagel B."/>
            <person name="Mayer K.F."/>
            <person name="Olsen O.A."/>
        </authorList>
    </citation>
    <scope>NUCLEOTIDE SEQUENCE [LARGE SCALE GENOMIC DNA]</scope>
    <source>
        <strain evidence="2">cv. AL8/78</strain>
    </source>
</reference>
<dbReference type="GO" id="GO:0071818">
    <property type="term" value="C:BAT3 complex"/>
    <property type="evidence" value="ECO:0007669"/>
    <property type="project" value="TreeGrafter"/>
</dbReference>
<dbReference type="PANTHER" id="PTHR15204:SF5">
    <property type="entry name" value="LARGE PROLINE-RICH PROTEIN BAG6 ISOFORM X1"/>
    <property type="match status" value="1"/>
</dbReference>
<evidence type="ECO:0000313" key="2">
    <source>
        <dbReference type="Proteomes" id="UP000015105"/>
    </source>
</evidence>
<protein>
    <submittedName>
        <fullName evidence="1">Uncharacterized protein</fullName>
    </submittedName>
</protein>
<evidence type="ECO:0000313" key="1">
    <source>
        <dbReference type="EnsemblPlants" id="AET7Gv21026000.12"/>
    </source>
</evidence>
<dbReference type="PANTHER" id="PTHR15204">
    <property type="entry name" value="LARGE PROLINE-RICH PROTEIN BAG6"/>
    <property type="match status" value="1"/>
</dbReference>
<sequence length="106" mass="11824">MPPACPRWPARLHDQPSPQQHLAQCIQRDAATSDTSVQSQIQNESTELGVAIQHLGAMLFELGRTMMALRMGPSPVCIFLLCHYHTSDSQGLSILIAFLFCRLMFL</sequence>
<dbReference type="GO" id="GO:0031593">
    <property type="term" value="F:polyubiquitin modification-dependent protein binding"/>
    <property type="evidence" value="ECO:0007669"/>
    <property type="project" value="TreeGrafter"/>
</dbReference>
<name>A0A453SQ78_AEGTS</name>
<dbReference type="AlphaFoldDB" id="A0A453SQ78"/>
<keyword evidence="2" id="KW-1185">Reference proteome</keyword>